<organism evidence="1 2">
    <name type="scientific">Flavobacterium profundi</name>
    <dbReference type="NCBI Taxonomy" id="1774945"/>
    <lineage>
        <taxon>Bacteria</taxon>
        <taxon>Pseudomonadati</taxon>
        <taxon>Bacteroidota</taxon>
        <taxon>Flavobacteriia</taxon>
        <taxon>Flavobacteriales</taxon>
        <taxon>Flavobacteriaceae</taxon>
        <taxon>Flavobacterium</taxon>
    </lineage>
</organism>
<evidence type="ECO:0000313" key="2">
    <source>
        <dbReference type="Proteomes" id="UP000431264"/>
    </source>
</evidence>
<dbReference type="EMBL" id="WQLW01000006">
    <property type="protein sequence ID" value="MVO09447.1"/>
    <property type="molecule type" value="Genomic_DNA"/>
</dbReference>
<evidence type="ECO:0000313" key="1">
    <source>
        <dbReference type="EMBL" id="MVO09447.1"/>
    </source>
</evidence>
<evidence type="ECO:0008006" key="3">
    <source>
        <dbReference type="Google" id="ProtNLM"/>
    </source>
</evidence>
<accession>A0A6I4ISP7</accession>
<sequence length="521" mass="56700">MKKTVTQLSWIILLGISLCVSCKPKEDQETPIEGEEELVVMTSPLPQDVLPSCVVDSTSFNSWFESGKATENGMVNAANSVTFTHQNNCDFYKWSQQMFLWITSPTKVSGKRVFESPVFYTVSTSFDRNERKLIPHTPGMILSAMPTIEKSVNNHNDSEEGQATGDALMSKDSAMVYYITMVNDVYAEFLSAVSEGKMGGKQFPTTQAELDSIVNYATTKGIKLPDANALAMEIKTSWVEASTISETELANYVVIDAYIPTYEKTPTKWTILNKSVKTKLALLGVHIVGSAAGHPEMIWSTFEHQNNAPSLSYSYIDKNNQVQKVAADTSGNWVLNSNPKDTVNINISHMKFNADSIYANFKTAPVNNTISPSNTTKTKPWGVANVGVPNPENATAAASNSQVISINNSVFNQLPGNDVRKNYYLIGSTWTDSGLPPTGVSYSATNPNNTGSGVAIGTSQLANSTMETYAQNGTAYASGGSCFACHSNYKTPTNNPNSISHVYSDILAWKKQSGTITSEKK</sequence>
<keyword evidence="2" id="KW-1185">Reference proteome</keyword>
<dbReference type="AlphaFoldDB" id="A0A6I4ISP7"/>
<protein>
    <recommendedName>
        <fullName evidence="3">Cytochrome c family protein</fullName>
    </recommendedName>
</protein>
<dbReference type="Proteomes" id="UP000431264">
    <property type="component" value="Unassembled WGS sequence"/>
</dbReference>
<dbReference type="RefSeq" id="WP_140997825.1">
    <property type="nucleotide sequence ID" value="NZ_VDCZ01000006.1"/>
</dbReference>
<name>A0A6I4ISP7_9FLAO</name>
<dbReference type="OrthoDB" id="280897at2"/>
<gene>
    <name evidence="1" type="ORF">GOQ30_09780</name>
</gene>
<proteinExistence type="predicted"/>
<reference evidence="2" key="1">
    <citation type="submission" date="2019-05" db="EMBL/GenBank/DDBJ databases">
        <title>Flavobacterium profundi sp. nov., isolated from a deep-sea seamount.</title>
        <authorList>
            <person name="Zhang D.-C."/>
        </authorList>
    </citation>
    <scope>NUCLEOTIDE SEQUENCE [LARGE SCALE GENOMIC DNA]</scope>
    <source>
        <strain evidence="2">TP390</strain>
    </source>
</reference>
<comment type="caution">
    <text evidence="1">The sequence shown here is derived from an EMBL/GenBank/DDBJ whole genome shotgun (WGS) entry which is preliminary data.</text>
</comment>